<evidence type="ECO:0000256" key="6">
    <source>
        <dbReference type="ARBA" id="ARBA00013124"/>
    </source>
</evidence>
<comment type="pathway">
    <text evidence="2">Carbohydrate metabolism; tricarboxylic acid cycle; isocitrate from oxaloacetate: step 2/2.</text>
</comment>
<dbReference type="PANTHER" id="PTHR16943:SF8">
    <property type="entry name" value="2-METHYLCITRATE DEHYDRATASE"/>
    <property type="match status" value="1"/>
</dbReference>
<evidence type="ECO:0000256" key="1">
    <source>
        <dbReference type="ARBA" id="ARBA00000096"/>
    </source>
</evidence>
<comment type="catalytic activity">
    <reaction evidence="1">
        <text>(2S,3S)-2-methylcitrate = 2-methyl-cis-aconitate + H2O</text>
        <dbReference type="Rhea" id="RHEA:17725"/>
        <dbReference type="ChEBI" id="CHEBI:15377"/>
        <dbReference type="ChEBI" id="CHEBI:57872"/>
        <dbReference type="ChEBI" id="CHEBI:58853"/>
        <dbReference type="EC" id="4.2.1.79"/>
    </reaction>
</comment>
<dbReference type="Proteomes" id="UP000254405">
    <property type="component" value="Unassembled WGS sequence"/>
</dbReference>
<dbReference type="EC" id="4.2.1.3" evidence="5"/>
<dbReference type="GO" id="GO:0047547">
    <property type="term" value="F:2-methylcitrate dehydratase activity"/>
    <property type="evidence" value="ECO:0007669"/>
    <property type="project" value="UniProtKB-EC"/>
</dbReference>
<dbReference type="Gene3D" id="3.30.1330.120">
    <property type="entry name" value="2-methylcitrate dehydratase PrpD"/>
    <property type="match status" value="1"/>
</dbReference>
<comment type="catalytic activity">
    <reaction evidence="9">
        <text>citrate = D-threo-isocitrate</text>
        <dbReference type="Rhea" id="RHEA:10336"/>
        <dbReference type="ChEBI" id="CHEBI:15562"/>
        <dbReference type="ChEBI" id="CHEBI:16947"/>
        <dbReference type="EC" id="4.2.1.3"/>
    </reaction>
</comment>
<protein>
    <recommendedName>
        <fullName evidence="7">2-methylcitrate dehydratase</fullName>
        <ecNumber evidence="5">4.2.1.3</ecNumber>
        <ecNumber evidence="6">4.2.1.79</ecNumber>
    </recommendedName>
</protein>
<evidence type="ECO:0000256" key="4">
    <source>
        <dbReference type="ARBA" id="ARBA00006174"/>
    </source>
</evidence>
<name>A0A376TM49_ECOLX</name>
<dbReference type="InterPro" id="IPR042188">
    <property type="entry name" value="MmgE/PrpD_sf_2"/>
</dbReference>
<dbReference type="Pfam" id="PF19305">
    <property type="entry name" value="MmgE_PrpD_C"/>
    <property type="match status" value="1"/>
</dbReference>
<dbReference type="Gene3D" id="1.10.4100.10">
    <property type="entry name" value="2-methylcitrate dehydratase PrpD"/>
    <property type="match status" value="1"/>
</dbReference>
<evidence type="ECO:0000313" key="11">
    <source>
        <dbReference type="EMBL" id="STI77569.1"/>
    </source>
</evidence>
<dbReference type="InterPro" id="IPR005656">
    <property type="entry name" value="MmgE_PrpD"/>
</dbReference>
<comment type="pathway">
    <text evidence="3">Organic acid metabolism; propanoate degradation.</text>
</comment>
<sequence>MAKTGEMGYPSALTAPVWGFYDVSFKGESFRFQRPYGSYVMENVLFKISFPAEFHSQTAVEAAMTLYEQMQAAGKTAADIEKVTIRTHEACIRIIDKKGPLNNPADRDHCIQYMVAIPLLFGRLTAADYEDNVAQDKRIDALREKINCFEDPAFTADYHDPEKRAIANAITLEFTDGTRFEEVVVEYPIGHARRRQDGIPKLVDKFKINLARQFPTRQQQRILEVSLDRTRLEQMPVNEYLDLYVI</sequence>
<feature type="domain" description="MmgE/PrpD C-terminal" evidence="10">
    <location>
        <begin position="50"/>
        <end position="225"/>
    </location>
</feature>
<dbReference type="PANTHER" id="PTHR16943">
    <property type="entry name" value="2-METHYLCITRATE DEHYDRATASE-RELATED"/>
    <property type="match status" value="1"/>
</dbReference>
<evidence type="ECO:0000256" key="2">
    <source>
        <dbReference type="ARBA" id="ARBA00004717"/>
    </source>
</evidence>
<dbReference type="GO" id="GO:0019541">
    <property type="term" value="P:propionate metabolic process"/>
    <property type="evidence" value="ECO:0007669"/>
    <property type="project" value="UniProtKB-ARBA"/>
</dbReference>
<comment type="similarity">
    <text evidence="4">Belongs to the PrpD family.</text>
</comment>
<proteinExistence type="inferred from homology"/>
<evidence type="ECO:0000256" key="9">
    <source>
        <dbReference type="ARBA" id="ARBA00023501"/>
    </source>
</evidence>
<gene>
    <name evidence="11" type="primary">prpD_1</name>
    <name evidence="11" type="ORF">NCTC8985_02866</name>
</gene>
<dbReference type="GO" id="GO:0003994">
    <property type="term" value="F:aconitate hydratase activity"/>
    <property type="evidence" value="ECO:0007669"/>
    <property type="project" value="UniProtKB-EC"/>
</dbReference>
<evidence type="ECO:0000259" key="10">
    <source>
        <dbReference type="Pfam" id="PF19305"/>
    </source>
</evidence>
<dbReference type="SUPFAM" id="SSF103378">
    <property type="entry name" value="2-methylcitrate dehydratase PrpD"/>
    <property type="match status" value="1"/>
</dbReference>
<dbReference type="InterPro" id="IPR042183">
    <property type="entry name" value="MmgE/PrpD_sf_1"/>
</dbReference>
<accession>A0A376TM49</accession>
<dbReference type="EMBL" id="UGCO01000001">
    <property type="protein sequence ID" value="STI77569.1"/>
    <property type="molecule type" value="Genomic_DNA"/>
</dbReference>
<evidence type="ECO:0000256" key="8">
    <source>
        <dbReference type="ARBA" id="ARBA00023239"/>
    </source>
</evidence>
<reference evidence="11 12" key="1">
    <citation type="submission" date="2018-06" db="EMBL/GenBank/DDBJ databases">
        <authorList>
            <consortium name="Pathogen Informatics"/>
            <person name="Doyle S."/>
        </authorList>
    </citation>
    <scope>NUCLEOTIDE SEQUENCE [LARGE SCALE GENOMIC DNA]</scope>
    <source>
        <strain evidence="11 12">NCTC8985</strain>
    </source>
</reference>
<dbReference type="FunFam" id="3.30.1330.120:FF:000001">
    <property type="entry name" value="2-methylcitrate dehydratase"/>
    <property type="match status" value="1"/>
</dbReference>
<evidence type="ECO:0000256" key="3">
    <source>
        <dbReference type="ARBA" id="ARBA00005026"/>
    </source>
</evidence>
<dbReference type="EC" id="4.2.1.79" evidence="6"/>
<keyword evidence="8 11" id="KW-0456">Lyase</keyword>
<evidence type="ECO:0000256" key="7">
    <source>
        <dbReference type="ARBA" id="ARBA00017240"/>
    </source>
</evidence>
<evidence type="ECO:0000256" key="5">
    <source>
        <dbReference type="ARBA" id="ARBA00012926"/>
    </source>
</evidence>
<dbReference type="AlphaFoldDB" id="A0A376TM49"/>
<dbReference type="InterPro" id="IPR036148">
    <property type="entry name" value="MmgE/PrpD_sf"/>
</dbReference>
<organism evidence="11 12">
    <name type="scientific">Escherichia coli</name>
    <dbReference type="NCBI Taxonomy" id="562"/>
    <lineage>
        <taxon>Bacteria</taxon>
        <taxon>Pseudomonadati</taxon>
        <taxon>Pseudomonadota</taxon>
        <taxon>Gammaproteobacteria</taxon>
        <taxon>Enterobacterales</taxon>
        <taxon>Enterobacteriaceae</taxon>
        <taxon>Escherichia</taxon>
    </lineage>
</organism>
<dbReference type="InterPro" id="IPR045337">
    <property type="entry name" value="MmgE_PrpD_C"/>
</dbReference>
<evidence type="ECO:0000313" key="12">
    <source>
        <dbReference type="Proteomes" id="UP000254405"/>
    </source>
</evidence>